<dbReference type="InterPro" id="IPR051309">
    <property type="entry name" value="ABCF_ATPase"/>
</dbReference>
<dbReference type="EMBL" id="JAGYWB010000017">
    <property type="protein sequence ID" value="KAI0495350.1"/>
    <property type="molecule type" value="Genomic_DNA"/>
</dbReference>
<dbReference type="PANTHER" id="PTHR42855">
    <property type="entry name" value="ABC TRANSPORTER ATP-BINDING SUBUNIT"/>
    <property type="match status" value="1"/>
</dbReference>
<proteinExistence type="predicted"/>
<dbReference type="InterPro" id="IPR027417">
    <property type="entry name" value="P-loop_NTPase"/>
</dbReference>
<gene>
    <name evidence="2" type="ORF">KFK09_025500</name>
</gene>
<evidence type="ECO:0000313" key="2">
    <source>
        <dbReference type="EMBL" id="KAI0495350.1"/>
    </source>
</evidence>
<dbReference type="SUPFAM" id="SSF52540">
    <property type="entry name" value="P-loop containing nucleoside triphosphate hydrolases"/>
    <property type="match status" value="1"/>
</dbReference>
<evidence type="ECO:0000313" key="3">
    <source>
        <dbReference type="Proteomes" id="UP000829196"/>
    </source>
</evidence>
<feature type="region of interest" description="Disordered" evidence="1">
    <location>
        <begin position="319"/>
        <end position="367"/>
    </location>
</feature>
<sequence>MEGSRPNLTEDPSAAMDCFVQGTLVESFARALLRRCLTSLLRDVSLPVGAVVTTFFYRNQQRELLAVKRSEEGPGRSSSGEDMLPVLVSGFYLPRVGWILERVIRSLLVICETVKPKEMETGMKLRMEYVLKTRIGTNWAGMIDMYHEFLNCKWEGLSGLSIFIGTFPNNWKLEMYVVWELKWKSEEVSGKFCTSSSSSLFDFAPTMTFPSRWSEFHVICSFHMARLAFCKFMVKPSTLLILDEPTNHLDIPSKEMLEEAISEYQGTVITVSHDRYFIRQIVNRVVEVKNNTLQDYAGDYNYYLEKNLEAREREVEREAELDAKAPKVKAKSKMSKEEKEVRKKQKMIAFQQSKSKSKGLKNAKRWK</sequence>
<name>A0A8T3AGS1_DENNO</name>
<dbReference type="PANTHER" id="PTHR42855:SF1">
    <property type="entry name" value="ABC TRANSPORTER DOMAIN-CONTAINING PROTEIN"/>
    <property type="match status" value="1"/>
</dbReference>
<evidence type="ECO:0000256" key="1">
    <source>
        <dbReference type="SAM" id="MobiDB-lite"/>
    </source>
</evidence>
<dbReference type="OrthoDB" id="2110130at2759"/>
<organism evidence="2 3">
    <name type="scientific">Dendrobium nobile</name>
    <name type="common">Orchid</name>
    <dbReference type="NCBI Taxonomy" id="94219"/>
    <lineage>
        <taxon>Eukaryota</taxon>
        <taxon>Viridiplantae</taxon>
        <taxon>Streptophyta</taxon>
        <taxon>Embryophyta</taxon>
        <taxon>Tracheophyta</taxon>
        <taxon>Spermatophyta</taxon>
        <taxon>Magnoliopsida</taxon>
        <taxon>Liliopsida</taxon>
        <taxon>Asparagales</taxon>
        <taxon>Orchidaceae</taxon>
        <taxon>Epidendroideae</taxon>
        <taxon>Malaxideae</taxon>
        <taxon>Dendrobiinae</taxon>
        <taxon>Dendrobium</taxon>
    </lineage>
</organism>
<reference evidence="2" key="1">
    <citation type="journal article" date="2022" name="Front. Genet.">
        <title>Chromosome-Scale Assembly of the Dendrobium nobile Genome Provides Insights Into the Molecular Mechanism of the Biosynthesis of the Medicinal Active Ingredient of Dendrobium.</title>
        <authorList>
            <person name="Xu Q."/>
            <person name="Niu S.-C."/>
            <person name="Li K.-L."/>
            <person name="Zheng P.-J."/>
            <person name="Zhang X.-J."/>
            <person name="Jia Y."/>
            <person name="Liu Y."/>
            <person name="Niu Y.-X."/>
            <person name="Yu L.-H."/>
            <person name="Chen D.-F."/>
            <person name="Zhang G.-Q."/>
        </authorList>
    </citation>
    <scope>NUCLEOTIDE SEQUENCE</scope>
    <source>
        <tissue evidence="2">Leaf</tissue>
    </source>
</reference>
<accession>A0A8T3AGS1</accession>
<dbReference type="Proteomes" id="UP000829196">
    <property type="component" value="Unassembled WGS sequence"/>
</dbReference>
<dbReference type="Gene3D" id="3.40.50.300">
    <property type="entry name" value="P-loop containing nucleotide triphosphate hydrolases"/>
    <property type="match status" value="1"/>
</dbReference>
<comment type="caution">
    <text evidence="2">The sequence shown here is derived from an EMBL/GenBank/DDBJ whole genome shotgun (WGS) entry which is preliminary data.</text>
</comment>
<protein>
    <submittedName>
        <fullName evidence="2">Uncharacterized protein</fullName>
    </submittedName>
</protein>
<dbReference type="AlphaFoldDB" id="A0A8T3AGS1"/>
<keyword evidence="3" id="KW-1185">Reference proteome</keyword>
<feature type="compositionally biased region" description="Basic residues" evidence="1">
    <location>
        <begin position="355"/>
        <end position="367"/>
    </location>
</feature>